<dbReference type="RefSeq" id="XP_062640937.1">
    <property type="nucleotide sequence ID" value="XM_062785326.1"/>
</dbReference>
<name>A0AAN6VAW2_9PEZI</name>
<organism evidence="2 3">
    <name type="scientific">Dichotomopilus funicola</name>
    <dbReference type="NCBI Taxonomy" id="1934379"/>
    <lineage>
        <taxon>Eukaryota</taxon>
        <taxon>Fungi</taxon>
        <taxon>Dikarya</taxon>
        <taxon>Ascomycota</taxon>
        <taxon>Pezizomycotina</taxon>
        <taxon>Sordariomycetes</taxon>
        <taxon>Sordariomycetidae</taxon>
        <taxon>Sordariales</taxon>
        <taxon>Chaetomiaceae</taxon>
        <taxon>Dichotomopilus</taxon>
    </lineage>
</organism>
<dbReference type="Proteomes" id="UP001302676">
    <property type="component" value="Unassembled WGS sequence"/>
</dbReference>
<feature type="compositionally biased region" description="Low complexity" evidence="1">
    <location>
        <begin position="288"/>
        <end position="300"/>
    </location>
</feature>
<reference evidence="2" key="1">
    <citation type="journal article" date="2023" name="Mol. Phylogenet. Evol.">
        <title>Genome-scale phylogeny and comparative genomics of the fungal order Sordariales.</title>
        <authorList>
            <person name="Hensen N."/>
            <person name="Bonometti L."/>
            <person name="Westerberg I."/>
            <person name="Brannstrom I.O."/>
            <person name="Guillou S."/>
            <person name="Cros-Aarteil S."/>
            <person name="Calhoun S."/>
            <person name="Haridas S."/>
            <person name="Kuo A."/>
            <person name="Mondo S."/>
            <person name="Pangilinan J."/>
            <person name="Riley R."/>
            <person name="LaButti K."/>
            <person name="Andreopoulos B."/>
            <person name="Lipzen A."/>
            <person name="Chen C."/>
            <person name="Yan M."/>
            <person name="Daum C."/>
            <person name="Ng V."/>
            <person name="Clum A."/>
            <person name="Steindorff A."/>
            <person name="Ohm R.A."/>
            <person name="Martin F."/>
            <person name="Silar P."/>
            <person name="Natvig D.O."/>
            <person name="Lalanne C."/>
            <person name="Gautier V."/>
            <person name="Ament-Velasquez S.L."/>
            <person name="Kruys A."/>
            <person name="Hutchinson M.I."/>
            <person name="Powell A.J."/>
            <person name="Barry K."/>
            <person name="Miller A.N."/>
            <person name="Grigoriev I.V."/>
            <person name="Debuchy R."/>
            <person name="Gladieux P."/>
            <person name="Hiltunen Thoren M."/>
            <person name="Johannesson H."/>
        </authorList>
    </citation>
    <scope>NUCLEOTIDE SEQUENCE</scope>
    <source>
        <strain evidence="2">CBS 141.50</strain>
    </source>
</reference>
<feature type="region of interest" description="Disordered" evidence="1">
    <location>
        <begin position="1"/>
        <end position="28"/>
    </location>
</feature>
<gene>
    <name evidence="2" type="ORF">C8A04DRAFT_9029</name>
</gene>
<dbReference type="EMBL" id="MU853556">
    <property type="protein sequence ID" value="KAK4147566.1"/>
    <property type="molecule type" value="Genomic_DNA"/>
</dbReference>
<feature type="region of interest" description="Disordered" evidence="1">
    <location>
        <begin position="215"/>
        <end position="366"/>
    </location>
</feature>
<proteinExistence type="predicted"/>
<comment type="caution">
    <text evidence="2">The sequence shown here is derived from an EMBL/GenBank/DDBJ whole genome shotgun (WGS) entry which is preliminary data.</text>
</comment>
<keyword evidence="3" id="KW-1185">Reference proteome</keyword>
<evidence type="ECO:0000313" key="3">
    <source>
        <dbReference type="Proteomes" id="UP001302676"/>
    </source>
</evidence>
<protein>
    <submittedName>
        <fullName evidence="2">Uncharacterized protein</fullName>
    </submittedName>
</protein>
<feature type="compositionally biased region" description="Basic and acidic residues" evidence="1">
    <location>
        <begin position="215"/>
        <end position="227"/>
    </location>
</feature>
<feature type="compositionally biased region" description="Basic and acidic residues" evidence="1">
    <location>
        <begin position="346"/>
        <end position="366"/>
    </location>
</feature>
<dbReference type="AlphaFoldDB" id="A0AAN6VAW2"/>
<sequence>MSWPGADDAPGQGFGTGDGYRADRPTDVRNMGTFRGNRLVRMTPAQAEEGLKLLSVPFDRLPQMPLVSRPFGFSQMWQKGMVASTLVQTSSYMNRVLTPAEADALALYRSQRLVLGAYTLPLTFTAAAYFTYNKRREYRFPFFSATTLNPDVFPAQRLPIVRGVQAQLLWHALRFTAYTLTSYFVIQPIMASVATSSYLVKVLNDPKLEAVRESLTRAEKESHKLPSEEEGVSPAVNDPIWPPPSSDEQQQQQPPEPAAQVPPADDLGSDNSSIFDDASPVAPSHQKTAPTASRSPTTTTGSAWDRIRQQSGVKGSQEDPSGGQQTADQYTYRNPDQGKTTSQEQAQKEFDAMLERERRGQGDSAR</sequence>
<evidence type="ECO:0000256" key="1">
    <source>
        <dbReference type="SAM" id="MobiDB-lite"/>
    </source>
</evidence>
<accession>A0AAN6VAW2</accession>
<dbReference type="GeneID" id="87821939"/>
<reference evidence="2" key="2">
    <citation type="submission" date="2023-05" db="EMBL/GenBank/DDBJ databases">
        <authorList>
            <consortium name="Lawrence Berkeley National Laboratory"/>
            <person name="Steindorff A."/>
            <person name="Hensen N."/>
            <person name="Bonometti L."/>
            <person name="Westerberg I."/>
            <person name="Brannstrom I.O."/>
            <person name="Guillou S."/>
            <person name="Cros-Aarteil S."/>
            <person name="Calhoun S."/>
            <person name="Haridas S."/>
            <person name="Kuo A."/>
            <person name="Mondo S."/>
            <person name="Pangilinan J."/>
            <person name="Riley R."/>
            <person name="Labutti K."/>
            <person name="Andreopoulos B."/>
            <person name="Lipzen A."/>
            <person name="Chen C."/>
            <person name="Yanf M."/>
            <person name="Daum C."/>
            <person name="Ng V."/>
            <person name="Clum A."/>
            <person name="Ohm R."/>
            <person name="Martin F."/>
            <person name="Silar P."/>
            <person name="Natvig D."/>
            <person name="Lalanne C."/>
            <person name="Gautier V."/>
            <person name="Ament-Velasquez S.L."/>
            <person name="Kruys A."/>
            <person name="Hutchinson M.I."/>
            <person name="Powell A.J."/>
            <person name="Barry K."/>
            <person name="Miller A.N."/>
            <person name="Grigoriev I.V."/>
            <person name="Debuchy R."/>
            <person name="Gladieux P."/>
            <person name="Thoren M.H."/>
            <person name="Johannesson H."/>
        </authorList>
    </citation>
    <scope>NUCLEOTIDE SEQUENCE</scope>
    <source>
        <strain evidence="2">CBS 141.50</strain>
    </source>
</reference>
<feature type="compositionally biased region" description="Polar residues" evidence="1">
    <location>
        <begin position="309"/>
        <end position="345"/>
    </location>
</feature>
<evidence type="ECO:0000313" key="2">
    <source>
        <dbReference type="EMBL" id="KAK4147566.1"/>
    </source>
</evidence>
<feature type="compositionally biased region" description="Low complexity" evidence="1">
    <location>
        <begin position="246"/>
        <end position="266"/>
    </location>
</feature>